<evidence type="ECO:0000313" key="1">
    <source>
        <dbReference type="EMBL" id="MBJ9687493.1"/>
    </source>
</evidence>
<evidence type="ECO:0000313" key="2">
    <source>
        <dbReference type="Proteomes" id="UP000808215"/>
    </source>
</evidence>
<sequence>MALTAAEQKQIRETLCAIAVRGSRFPDELQQARQNLTQQFEALKAAATPQAAAEK</sequence>
<reference evidence="1 2" key="1">
    <citation type="submission" date="2020-11" db="EMBL/GenBank/DDBJ databases">
        <title>Enhanced detection system for hospital associated transmission using whole genome sequencing surveillance.</title>
        <authorList>
            <person name="Harrison L.H."/>
            <person name="Van Tyne D."/>
            <person name="Marsh J.W."/>
            <person name="Griffith M.P."/>
            <person name="Snyder D.J."/>
            <person name="Cooper V.S."/>
            <person name="Mustapha M."/>
        </authorList>
    </citation>
    <scope>NUCLEOTIDE SEQUENCE [LARGE SCALE GENOMIC DNA]</scope>
    <source>
        <strain evidence="1 2">BC00020</strain>
    </source>
</reference>
<dbReference type="Proteomes" id="UP000808215">
    <property type="component" value="Unassembled WGS sequence"/>
</dbReference>
<keyword evidence="2" id="KW-1185">Reference proteome</keyword>
<organism evidence="1 2">
    <name type="scientific">Burkholderia vietnamiensis</name>
    <dbReference type="NCBI Taxonomy" id="60552"/>
    <lineage>
        <taxon>Bacteria</taxon>
        <taxon>Pseudomonadati</taxon>
        <taxon>Pseudomonadota</taxon>
        <taxon>Betaproteobacteria</taxon>
        <taxon>Burkholderiales</taxon>
        <taxon>Burkholderiaceae</taxon>
        <taxon>Burkholderia</taxon>
        <taxon>Burkholderia cepacia complex</taxon>
    </lineage>
</organism>
<dbReference type="RefSeq" id="WP_155623504.1">
    <property type="nucleotide sequence ID" value="NZ_CADFFJ010000004.1"/>
</dbReference>
<protein>
    <submittedName>
        <fullName evidence="1">Uncharacterized protein</fullName>
    </submittedName>
</protein>
<proteinExistence type="predicted"/>
<dbReference type="EMBL" id="JADVKH010000018">
    <property type="protein sequence ID" value="MBJ9687493.1"/>
    <property type="molecule type" value="Genomic_DNA"/>
</dbReference>
<name>A0ABS1AUX9_BURVI</name>
<comment type="caution">
    <text evidence="1">The sequence shown here is derived from an EMBL/GenBank/DDBJ whole genome shotgun (WGS) entry which is preliminary data.</text>
</comment>
<accession>A0ABS1AUX9</accession>
<gene>
    <name evidence="1" type="ORF">I5589_10415</name>
</gene>